<dbReference type="EMBL" id="CP001055">
    <property type="protein sequence ID" value="ACC98488.1"/>
    <property type="molecule type" value="Genomic_DNA"/>
</dbReference>
<dbReference type="Proteomes" id="UP000001029">
    <property type="component" value="Chromosome"/>
</dbReference>
<gene>
    <name evidence="1" type="ordered locus">Emin_0935</name>
</gene>
<dbReference type="RefSeq" id="WP_012415103.1">
    <property type="nucleotide sequence ID" value="NC_010644.1"/>
</dbReference>
<evidence type="ECO:0000313" key="2">
    <source>
        <dbReference type="Proteomes" id="UP000001029"/>
    </source>
</evidence>
<keyword evidence="2" id="KW-1185">Reference proteome</keyword>
<reference evidence="1 2" key="1">
    <citation type="journal article" date="2009" name="Appl. Environ. Microbiol.">
        <title>Genomic analysis of 'Elusimicrobium minutum,' the first cultivated representative of the phylum 'Elusimicrobia' (formerly termite group 1).</title>
        <authorList>
            <person name="Herlemann D.P.R."/>
            <person name="Geissinger O."/>
            <person name="Ikeda-Ohtsubo W."/>
            <person name="Kunin V."/>
            <person name="Sun H."/>
            <person name="Lapidus A."/>
            <person name="Hugenholtz P."/>
            <person name="Brune A."/>
        </authorList>
    </citation>
    <scope>NUCLEOTIDE SEQUENCE [LARGE SCALE GENOMIC DNA]</scope>
    <source>
        <strain evidence="1 2">Pei191</strain>
    </source>
</reference>
<sequence>MKNEKIIILVLFGVILFGSGCCPAVRTPATVQNDIERLRVYNQRLEAENEYLTGKFSELTSAAEEYAGGVSQVAGESLSDLDRLQANNTLLGNCIQRILTDLSERNNKPENPDPVEPN</sequence>
<name>B2KD92_ELUMP</name>
<accession>B2KD92</accession>
<proteinExistence type="predicted"/>
<dbReference type="PROSITE" id="PS51257">
    <property type="entry name" value="PROKAR_LIPOPROTEIN"/>
    <property type="match status" value="1"/>
</dbReference>
<organism evidence="1 2">
    <name type="scientific">Elusimicrobium minutum (strain Pei191)</name>
    <dbReference type="NCBI Taxonomy" id="445932"/>
    <lineage>
        <taxon>Bacteria</taxon>
        <taxon>Pseudomonadati</taxon>
        <taxon>Elusimicrobiota</taxon>
        <taxon>Elusimicrobia</taxon>
        <taxon>Elusimicrobiales</taxon>
        <taxon>Elusimicrobiaceae</taxon>
        <taxon>Elusimicrobium</taxon>
    </lineage>
</organism>
<dbReference type="KEGG" id="emi:Emin_0935"/>
<protein>
    <submittedName>
        <fullName evidence="1">Uncharacterized protein</fullName>
    </submittedName>
</protein>
<dbReference type="AlphaFoldDB" id="B2KD92"/>
<dbReference type="STRING" id="445932.Emin_0935"/>
<dbReference type="HOGENOM" id="CLU_2069414_0_0_0"/>
<evidence type="ECO:0000313" key="1">
    <source>
        <dbReference type="EMBL" id="ACC98488.1"/>
    </source>
</evidence>